<dbReference type="PANTHER" id="PTHR42085:SF1">
    <property type="entry name" value="F-BOX DOMAIN-CONTAINING PROTEIN"/>
    <property type="match status" value="1"/>
</dbReference>
<accession>A0A9P4HL55</accession>
<feature type="region of interest" description="Disordered" evidence="1">
    <location>
        <begin position="52"/>
        <end position="89"/>
    </location>
</feature>
<feature type="compositionally biased region" description="Polar residues" evidence="1">
    <location>
        <begin position="1"/>
        <end position="14"/>
    </location>
</feature>
<dbReference type="PANTHER" id="PTHR42085">
    <property type="entry name" value="F-BOX DOMAIN-CONTAINING PROTEIN"/>
    <property type="match status" value="1"/>
</dbReference>
<keyword evidence="3" id="KW-1185">Reference proteome</keyword>
<proteinExistence type="predicted"/>
<evidence type="ECO:0000313" key="2">
    <source>
        <dbReference type="EMBL" id="KAF2035197.1"/>
    </source>
</evidence>
<comment type="caution">
    <text evidence="2">The sequence shown here is derived from an EMBL/GenBank/DDBJ whole genome shotgun (WGS) entry which is preliminary data.</text>
</comment>
<reference evidence="2" key="1">
    <citation type="journal article" date="2020" name="Stud. Mycol.">
        <title>101 Dothideomycetes genomes: a test case for predicting lifestyles and emergence of pathogens.</title>
        <authorList>
            <person name="Haridas S."/>
            <person name="Albert R."/>
            <person name="Binder M."/>
            <person name="Bloem J."/>
            <person name="Labutti K."/>
            <person name="Salamov A."/>
            <person name="Andreopoulos B."/>
            <person name="Baker S."/>
            <person name="Barry K."/>
            <person name="Bills G."/>
            <person name="Bluhm B."/>
            <person name="Cannon C."/>
            <person name="Castanera R."/>
            <person name="Culley D."/>
            <person name="Daum C."/>
            <person name="Ezra D."/>
            <person name="Gonzalez J."/>
            <person name="Henrissat B."/>
            <person name="Kuo A."/>
            <person name="Liang C."/>
            <person name="Lipzen A."/>
            <person name="Lutzoni F."/>
            <person name="Magnuson J."/>
            <person name="Mondo S."/>
            <person name="Nolan M."/>
            <person name="Ohm R."/>
            <person name="Pangilinan J."/>
            <person name="Park H.-J."/>
            <person name="Ramirez L."/>
            <person name="Alfaro M."/>
            <person name="Sun H."/>
            <person name="Tritt A."/>
            <person name="Yoshinaga Y."/>
            <person name="Zwiers L.-H."/>
            <person name="Turgeon B."/>
            <person name="Goodwin S."/>
            <person name="Spatafora J."/>
            <person name="Crous P."/>
            <person name="Grigoriev I."/>
        </authorList>
    </citation>
    <scope>NUCLEOTIDE SEQUENCE</scope>
    <source>
        <strain evidence="2">CBS 110217</strain>
    </source>
</reference>
<dbReference type="Proteomes" id="UP000799777">
    <property type="component" value="Unassembled WGS sequence"/>
</dbReference>
<gene>
    <name evidence="2" type="ORF">EK21DRAFT_96967</name>
</gene>
<organism evidence="2 3">
    <name type="scientific">Setomelanomma holmii</name>
    <dbReference type="NCBI Taxonomy" id="210430"/>
    <lineage>
        <taxon>Eukaryota</taxon>
        <taxon>Fungi</taxon>
        <taxon>Dikarya</taxon>
        <taxon>Ascomycota</taxon>
        <taxon>Pezizomycotina</taxon>
        <taxon>Dothideomycetes</taxon>
        <taxon>Pleosporomycetidae</taxon>
        <taxon>Pleosporales</taxon>
        <taxon>Pleosporineae</taxon>
        <taxon>Phaeosphaeriaceae</taxon>
        <taxon>Setomelanomma</taxon>
    </lineage>
</organism>
<sequence length="358" mass="40581">MTSTILVVQAPRSISSHHSRIPPASFKLQPHTLETLQRRKARRGSIKTTKLVESKSMGTKRALGTGQVRSARKRQRNKQQPAPDIEPHVVDDLDGEELQGQVFRFMDLPGELRNRVYEYAIGITQRTFPLKLAMEKPKVRRGRYRDLSTSSSGLAHTGNTIDIPWIGLTQACSLLRAEFRPAWLSTHKVPLCAMDGYLKAFFPTIDPYVSIEARKRFESYSSTSASFCVWVRKEELFDADIVKLLKHMIRFPDIAVTCHAFPTVNEVTLNAIQALLSNKNATWIKWIKNNTISQVRLMMRRCADADSPVRIVVKERYAPQWMRPTLNADTRIPDGYVESLGLGEVAKGRKIAFGVDYA</sequence>
<dbReference type="OrthoDB" id="3801343at2759"/>
<dbReference type="InterPro" id="IPR038883">
    <property type="entry name" value="AN11006-like"/>
</dbReference>
<name>A0A9P4HL55_9PLEO</name>
<evidence type="ECO:0000313" key="3">
    <source>
        <dbReference type="Proteomes" id="UP000799777"/>
    </source>
</evidence>
<evidence type="ECO:0000256" key="1">
    <source>
        <dbReference type="SAM" id="MobiDB-lite"/>
    </source>
</evidence>
<feature type="region of interest" description="Disordered" evidence="1">
    <location>
        <begin position="1"/>
        <end position="24"/>
    </location>
</feature>
<protein>
    <submittedName>
        <fullName evidence="2">Uncharacterized protein</fullName>
    </submittedName>
</protein>
<dbReference type="AlphaFoldDB" id="A0A9P4HL55"/>
<dbReference type="EMBL" id="ML978158">
    <property type="protein sequence ID" value="KAF2035197.1"/>
    <property type="molecule type" value="Genomic_DNA"/>
</dbReference>